<dbReference type="SUPFAM" id="SSF54106">
    <property type="entry name" value="LysM domain"/>
    <property type="match status" value="1"/>
</dbReference>
<dbReference type="CDD" id="cd00118">
    <property type="entry name" value="LysM"/>
    <property type="match status" value="2"/>
</dbReference>
<reference evidence="4" key="5">
    <citation type="submission" date="2025-08" db="UniProtKB">
        <authorList>
            <consortium name="RefSeq"/>
        </authorList>
    </citation>
    <scope>IDENTIFICATION</scope>
</reference>
<reference evidence="4" key="2">
    <citation type="journal article" date="1995" name="Biochemistry">
        <title>Structure of the 70-kDa soluble lytic transglycosylase complexed with bulgecin A. Implications for the enzymatic mechanism.</title>
        <authorList>
            <person name="Thunnissen A.M."/>
            <person name="Rozeboom H.J."/>
            <person name="Kalk K.H."/>
            <person name="Dijkstra B.W."/>
        </authorList>
    </citation>
    <scope>NUCLEOTIDE SEQUENCE</scope>
</reference>
<dbReference type="PANTHER" id="PTHR37423:SF2">
    <property type="entry name" value="MEMBRANE-BOUND LYTIC MUREIN TRANSGLYCOSYLASE C"/>
    <property type="match status" value="1"/>
</dbReference>
<dbReference type="RefSeq" id="WP_245591306.1">
    <property type="nucleotide sequence ID" value="NZ_AXWS01000008.1"/>
</dbReference>
<dbReference type="GO" id="GO:0000270">
    <property type="term" value="P:peptidoglycan metabolic process"/>
    <property type="evidence" value="ECO:0007669"/>
    <property type="project" value="InterPro"/>
</dbReference>
<dbReference type="PANTHER" id="PTHR37423">
    <property type="entry name" value="SOLUBLE LYTIC MUREIN TRANSGLYCOSYLASE-RELATED"/>
    <property type="match status" value="1"/>
</dbReference>
<keyword evidence="3" id="KW-1185">Reference proteome</keyword>
<name>A0A9U5GGW4_9BURK</name>
<comment type="similarity">
    <text evidence="1">Belongs to the transglycosylase Slt family.</text>
</comment>
<evidence type="ECO:0000256" key="1">
    <source>
        <dbReference type="ARBA" id="ARBA00007734"/>
    </source>
</evidence>
<dbReference type="InterPro" id="IPR000189">
    <property type="entry name" value="Transglyc_AS"/>
</dbReference>
<dbReference type="AlphaFoldDB" id="A0A9U5GGW4"/>
<dbReference type="Gene3D" id="1.10.530.10">
    <property type="match status" value="1"/>
</dbReference>
<evidence type="ECO:0000313" key="3">
    <source>
        <dbReference type="Proteomes" id="UP000675920"/>
    </source>
</evidence>
<dbReference type="InterPro" id="IPR018392">
    <property type="entry name" value="LysM"/>
</dbReference>
<dbReference type="SUPFAM" id="SSF53955">
    <property type="entry name" value="Lysozyme-like"/>
    <property type="match status" value="1"/>
</dbReference>
<dbReference type="GO" id="GO:0016020">
    <property type="term" value="C:membrane"/>
    <property type="evidence" value="ECO:0007669"/>
    <property type="project" value="InterPro"/>
</dbReference>
<dbReference type="Pfam" id="PF01464">
    <property type="entry name" value="SLT"/>
    <property type="match status" value="1"/>
</dbReference>
<dbReference type="Pfam" id="PF01476">
    <property type="entry name" value="LysM"/>
    <property type="match status" value="2"/>
</dbReference>
<sequence length="571" mass="61030">MSRQPLPAVRPLVLKLAGLFVGGCIVGAGASGVAHAETAMAAATGIDAVAAAQGADAHAARGEAGQGESWSLSAASAGTGFVAQPGGAAGAGMVLAPSSVGGAGGVLATSFDMAPPDLWERIRRGFSMPDLSSQLVEARERWYAERPQQVRQTAERASRYLFHIVDEIERRGMPTEIALLPFIESAFNPQALSPAAASGIWQFIPGTGKTFGLRQNLFRDDRRDVLESTRAALDYLGKLHDMFGDWHLALAAYNWGEGAVQRAIEKNQRRGLPTDYASLDMPAETRNYVPRLQAVKNIVANPGEFRIDLPRIDNERYFATVPATRDIDVNTAARLAGMTPEEFRALNPSFNRPVILAATGAQIVLPVDRVEGFQKALDAADGALANYTTTTVGRRERVETIASRYGMDPMALRALNNIPRGMLVRAGATLIVPRNGDSDANAAVPDAALRDTHVAFEPEIVPSRRVMLTARRGETVAEFARRSGVSVADVRQWNKLDANDKLSAGQRLAVYVEQAGREAVKVASTVASAGLATVTGKGAKTSKTVAVEKATVLHHDANHVRVVAPVPVRRR</sequence>
<dbReference type="PROSITE" id="PS51782">
    <property type="entry name" value="LYSM"/>
    <property type="match status" value="1"/>
</dbReference>
<evidence type="ECO:0000259" key="2">
    <source>
        <dbReference type="PROSITE" id="PS51782"/>
    </source>
</evidence>
<reference evidence="4" key="1">
    <citation type="journal article" date="1994" name="Trends Biochem. Sci.">
        <title>A conserved domain in putative bacterial and bacteriophage transglycosylases.</title>
        <authorList>
            <person name="Koonin E.V."/>
            <person name="Rudd K.E."/>
        </authorList>
    </citation>
    <scope>NUCLEOTIDE SEQUENCE</scope>
</reference>
<dbReference type="GO" id="GO:0008933">
    <property type="term" value="F:peptidoglycan lytic transglycosylase activity"/>
    <property type="evidence" value="ECO:0007669"/>
    <property type="project" value="InterPro"/>
</dbReference>
<dbReference type="SMART" id="SM00257">
    <property type="entry name" value="LysM"/>
    <property type="match status" value="2"/>
</dbReference>
<dbReference type="Gene3D" id="3.10.350.10">
    <property type="entry name" value="LysM domain"/>
    <property type="match status" value="2"/>
</dbReference>
<protein>
    <submittedName>
        <fullName evidence="4">Transglycosylase SLT domain-containing protein</fullName>
    </submittedName>
</protein>
<accession>A0A9U5GGW4</accession>
<dbReference type="PROSITE" id="PS00922">
    <property type="entry name" value="TRANSGLYCOSYLASE"/>
    <property type="match status" value="1"/>
</dbReference>
<dbReference type="InterPro" id="IPR036779">
    <property type="entry name" value="LysM_dom_sf"/>
</dbReference>
<dbReference type="CDD" id="cd16894">
    <property type="entry name" value="MltD-like"/>
    <property type="match status" value="1"/>
</dbReference>
<dbReference type="InterPro" id="IPR023346">
    <property type="entry name" value="Lysozyme-like_dom_sf"/>
</dbReference>
<dbReference type="InterPro" id="IPR008258">
    <property type="entry name" value="Transglycosylase_SLT_dom_1"/>
</dbReference>
<reference evidence="4" key="3">
    <citation type="journal article" date="1996" name="Proc. Natl. Acad. Sci. U.S.A.">
        <title>A family of lysozyme-like virulence factors in bacterial pathogens of plants and animals.</title>
        <authorList>
            <person name="Mushegian A.R."/>
            <person name="Fullner K.J."/>
            <person name="Koonin E.V."/>
            <person name="Nester E.W."/>
        </authorList>
    </citation>
    <scope>NUCLEOTIDE SEQUENCE</scope>
</reference>
<dbReference type="Proteomes" id="UP000675920">
    <property type="component" value="Unplaced"/>
</dbReference>
<evidence type="ECO:0000313" key="4">
    <source>
        <dbReference type="RefSeq" id="WP_245591306.1"/>
    </source>
</evidence>
<feature type="domain" description="LysM" evidence="2">
    <location>
        <begin position="466"/>
        <end position="510"/>
    </location>
</feature>
<proteinExistence type="inferred from homology"/>
<reference evidence="4" key="4">
    <citation type="journal article" date="2003" name="Cell. Mol. Life Sci.">
        <title>Lytic transglycosylases in macromolecular transport systems of Gram-negative bacteria.</title>
        <authorList>
            <person name="Koraimann G."/>
        </authorList>
    </citation>
    <scope>NUCLEOTIDE SEQUENCE</scope>
</reference>
<organism evidence="3 4">
    <name type="scientific">Derxia gummosa DSM 723</name>
    <dbReference type="NCBI Taxonomy" id="1121388"/>
    <lineage>
        <taxon>Bacteria</taxon>
        <taxon>Pseudomonadati</taxon>
        <taxon>Pseudomonadota</taxon>
        <taxon>Betaproteobacteria</taxon>
        <taxon>Burkholderiales</taxon>
        <taxon>Alcaligenaceae</taxon>
        <taxon>Derxia</taxon>
    </lineage>
</organism>